<protein>
    <submittedName>
        <fullName evidence="3">Nucleoside diphosphate kinase regulator</fullName>
    </submittedName>
</protein>
<gene>
    <name evidence="3" type="primary">rnk</name>
    <name evidence="3" type="ORF">ACFPN9_12810</name>
</gene>
<organism evidence="3 4">
    <name type="scientific">Bosea massiliensis</name>
    <dbReference type="NCBI Taxonomy" id="151419"/>
    <lineage>
        <taxon>Bacteria</taxon>
        <taxon>Pseudomonadati</taxon>
        <taxon>Pseudomonadota</taxon>
        <taxon>Alphaproteobacteria</taxon>
        <taxon>Hyphomicrobiales</taxon>
        <taxon>Boseaceae</taxon>
        <taxon>Bosea</taxon>
    </lineage>
</organism>
<accession>A0ABW0P349</accession>
<name>A0ABW0P349_9HYPH</name>
<evidence type="ECO:0000259" key="2">
    <source>
        <dbReference type="Pfam" id="PF01272"/>
    </source>
</evidence>
<sequence length="141" mass="14918">MNSATKRSARPAIVLTAEDHLLLSRAVDGAGERLADLAEALARELDRARILPPGRHSGDHVRIGSGVTFRDEGSGKESTITLVRPEEADIDAGRISVMTPIGAALIGMAAGKSIDWVTRTAERRRLTVTAVRDPAELAATG</sequence>
<dbReference type="Proteomes" id="UP001596060">
    <property type="component" value="Unassembled WGS sequence"/>
</dbReference>
<proteinExistence type="predicted"/>
<dbReference type="NCBIfam" id="NF004396">
    <property type="entry name" value="PRK05753.1"/>
    <property type="match status" value="1"/>
</dbReference>
<dbReference type="GO" id="GO:0016301">
    <property type="term" value="F:kinase activity"/>
    <property type="evidence" value="ECO:0007669"/>
    <property type="project" value="UniProtKB-KW"/>
</dbReference>
<evidence type="ECO:0000313" key="4">
    <source>
        <dbReference type="Proteomes" id="UP001596060"/>
    </source>
</evidence>
<keyword evidence="3" id="KW-0418">Kinase</keyword>
<evidence type="ECO:0000256" key="1">
    <source>
        <dbReference type="SAM" id="MobiDB-lite"/>
    </source>
</evidence>
<dbReference type="EMBL" id="JBHSLU010000035">
    <property type="protein sequence ID" value="MFC5506138.1"/>
    <property type="molecule type" value="Genomic_DNA"/>
</dbReference>
<dbReference type="InterPro" id="IPR001437">
    <property type="entry name" value="Tscrpt_elong_fac_GreA/B_C"/>
</dbReference>
<feature type="region of interest" description="Disordered" evidence="1">
    <location>
        <begin position="51"/>
        <end position="78"/>
    </location>
</feature>
<dbReference type="Gene3D" id="3.10.50.30">
    <property type="entry name" value="Transcription elongation factor, GreA/GreB, C-terminal domain"/>
    <property type="match status" value="1"/>
</dbReference>
<evidence type="ECO:0000313" key="3">
    <source>
        <dbReference type="EMBL" id="MFC5506138.1"/>
    </source>
</evidence>
<dbReference type="InterPro" id="IPR023459">
    <property type="entry name" value="Tscrpt_elong_fac_GreA/B_fam"/>
</dbReference>
<dbReference type="SUPFAM" id="SSF54534">
    <property type="entry name" value="FKBP-like"/>
    <property type="match status" value="1"/>
</dbReference>
<dbReference type="PANTHER" id="PTHR30437:SF5">
    <property type="entry name" value="REGULATOR OF NUCLEOSIDE DIPHOSPHATE KINASE"/>
    <property type="match status" value="1"/>
</dbReference>
<dbReference type="PANTHER" id="PTHR30437">
    <property type="entry name" value="TRANSCRIPTION ELONGATION FACTOR GREA"/>
    <property type="match status" value="1"/>
</dbReference>
<comment type="caution">
    <text evidence="3">The sequence shown here is derived from an EMBL/GenBank/DDBJ whole genome shotgun (WGS) entry which is preliminary data.</text>
</comment>
<keyword evidence="4" id="KW-1185">Reference proteome</keyword>
<keyword evidence="3" id="KW-0808">Transferase</keyword>
<dbReference type="InterPro" id="IPR036953">
    <property type="entry name" value="GreA/GreB_C_sf"/>
</dbReference>
<reference evidence="4" key="1">
    <citation type="journal article" date="2019" name="Int. J. Syst. Evol. Microbiol.">
        <title>The Global Catalogue of Microorganisms (GCM) 10K type strain sequencing project: providing services to taxonomists for standard genome sequencing and annotation.</title>
        <authorList>
            <consortium name="The Broad Institute Genomics Platform"/>
            <consortium name="The Broad Institute Genome Sequencing Center for Infectious Disease"/>
            <person name="Wu L."/>
            <person name="Ma J."/>
        </authorList>
    </citation>
    <scope>NUCLEOTIDE SEQUENCE [LARGE SCALE GENOMIC DNA]</scope>
    <source>
        <strain evidence="4">CCUG 43117</strain>
    </source>
</reference>
<feature type="domain" description="Transcription elongation factor GreA/GreB C-terminal" evidence="2">
    <location>
        <begin position="58"/>
        <end position="132"/>
    </location>
</feature>
<dbReference type="Pfam" id="PF01272">
    <property type="entry name" value="GreA_GreB"/>
    <property type="match status" value="1"/>
</dbReference>
<dbReference type="RefSeq" id="WP_066718016.1">
    <property type="nucleotide sequence ID" value="NZ_JBHSLU010000035.1"/>
</dbReference>